<evidence type="ECO:0000256" key="6">
    <source>
        <dbReference type="ARBA" id="ARBA00022741"/>
    </source>
</evidence>
<evidence type="ECO:0000256" key="4">
    <source>
        <dbReference type="ARBA" id="ARBA00022679"/>
    </source>
</evidence>
<dbReference type="Gene3D" id="3.80.20.20">
    <property type="entry name" value="Receptor L-domain"/>
    <property type="match status" value="2"/>
</dbReference>
<keyword evidence="6" id="KW-0547">Nucleotide-binding</keyword>
<keyword evidence="12" id="KW-0675">Receptor</keyword>
<dbReference type="Pfam" id="PF00757">
    <property type="entry name" value="Furin-like"/>
    <property type="match status" value="1"/>
</dbReference>
<dbReference type="Gene3D" id="2.10.220.10">
    <property type="entry name" value="Hormone Receptor, Insulin-like Growth Factor Receptor 1, Chain A, domain 2"/>
    <property type="match status" value="1"/>
</dbReference>
<dbReference type="InterPro" id="IPR000494">
    <property type="entry name" value="Rcpt_L-dom"/>
</dbReference>
<dbReference type="InterPro" id="IPR009030">
    <property type="entry name" value="Growth_fac_rcpt_cys_sf"/>
</dbReference>
<protein>
    <recommendedName>
        <fullName evidence="2">receptor protein-tyrosine kinase</fullName>
        <ecNumber evidence="2">2.7.10.1</ecNumber>
    </recommendedName>
</protein>
<comment type="subcellular location">
    <subcellularLocation>
        <location evidence="1">Membrane</location>
        <topology evidence="1">Single-pass type I membrane protein</topology>
    </subcellularLocation>
</comment>
<keyword evidence="10" id="KW-0472">Membrane</keyword>
<evidence type="ECO:0000256" key="14">
    <source>
        <dbReference type="ARBA" id="ARBA00051243"/>
    </source>
</evidence>
<keyword evidence="11" id="KW-0829">Tyrosine-protein kinase</keyword>
<evidence type="ECO:0000256" key="5">
    <source>
        <dbReference type="ARBA" id="ARBA00022692"/>
    </source>
</evidence>
<keyword evidence="9" id="KW-1133">Transmembrane helix</keyword>
<evidence type="ECO:0000256" key="10">
    <source>
        <dbReference type="ARBA" id="ARBA00023136"/>
    </source>
</evidence>
<dbReference type="CDD" id="cd00064">
    <property type="entry name" value="FU"/>
    <property type="match status" value="1"/>
</dbReference>
<keyword evidence="7" id="KW-0418">Kinase</keyword>
<name>A0ABS2XPA5_POLSP</name>
<feature type="domain" description="Receptor L-domain" evidence="16">
    <location>
        <begin position="327"/>
        <end position="436"/>
    </location>
</feature>
<dbReference type="SMART" id="SM00261">
    <property type="entry name" value="FU"/>
    <property type="match status" value="1"/>
</dbReference>
<feature type="non-terminal residue" evidence="17">
    <location>
        <position position="1"/>
    </location>
</feature>
<evidence type="ECO:0000259" key="16">
    <source>
        <dbReference type="Pfam" id="PF01030"/>
    </source>
</evidence>
<organism evidence="17 18">
    <name type="scientific">Polyodon spathula</name>
    <name type="common">North American paddlefish</name>
    <name type="synonym">Squalus spathula</name>
    <dbReference type="NCBI Taxonomy" id="7913"/>
    <lineage>
        <taxon>Eukaryota</taxon>
        <taxon>Metazoa</taxon>
        <taxon>Chordata</taxon>
        <taxon>Craniata</taxon>
        <taxon>Vertebrata</taxon>
        <taxon>Euteleostomi</taxon>
        <taxon>Actinopterygii</taxon>
        <taxon>Chondrostei</taxon>
        <taxon>Acipenseriformes</taxon>
        <taxon>Polyodontidae</taxon>
        <taxon>Polyodon</taxon>
    </lineage>
</organism>
<feature type="domain" description="Receptor L-domain" evidence="16">
    <location>
        <begin position="19"/>
        <end position="129"/>
    </location>
</feature>
<dbReference type="SUPFAM" id="SSF57184">
    <property type="entry name" value="Growth factor receptor domain"/>
    <property type="match status" value="1"/>
</dbReference>
<proteinExistence type="predicted"/>
<dbReference type="InterPro" id="IPR036941">
    <property type="entry name" value="Rcpt_L-dom_sf"/>
</dbReference>
<keyword evidence="8" id="KW-0067">ATP-binding</keyword>
<evidence type="ECO:0000256" key="8">
    <source>
        <dbReference type="ARBA" id="ARBA00022840"/>
    </source>
</evidence>
<dbReference type="Proteomes" id="UP001166093">
    <property type="component" value="Unassembled WGS sequence"/>
</dbReference>
<dbReference type="EMBL" id="JAAWVQ010057255">
    <property type="protein sequence ID" value="MBN3276132.1"/>
    <property type="molecule type" value="Genomic_DNA"/>
</dbReference>
<evidence type="ECO:0000259" key="15">
    <source>
        <dbReference type="Pfam" id="PF00757"/>
    </source>
</evidence>
<dbReference type="InterPro" id="IPR006211">
    <property type="entry name" value="Furin-like_Cys-rich_dom"/>
</dbReference>
<feature type="domain" description="Furin-like cysteine-rich" evidence="15">
    <location>
        <begin position="146"/>
        <end position="310"/>
    </location>
</feature>
<evidence type="ECO:0000256" key="9">
    <source>
        <dbReference type="ARBA" id="ARBA00022989"/>
    </source>
</evidence>
<evidence type="ECO:0000256" key="7">
    <source>
        <dbReference type="ARBA" id="ARBA00022777"/>
    </source>
</evidence>
<evidence type="ECO:0000256" key="11">
    <source>
        <dbReference type="ARBA" id="ARBA00023137"/>
    </source>
</evidence>
<evidence type="ECO:0000256" key="13">
    <source>
        <dbReference type="ARBA" id="ARBA00023180"/>
    </source>
</evidence>
<sequence>VCGSMDIRNNVTELRRLENCSVIEGDLQILLMFTTQTEDFRPLRFPKLHMITDYLLVFRVYGLESLQDLFPNLAVIRGARLFFHYSLVIFEMPHLRVIGLRGLARVMRGAVRVERNEELCHLSTIDWGLLMESTENNYIVGNKQVEECGDVCPGILDQEKPCVQTAVGGQQGYRCWTSTHCQKASPCGGRGSAPSGECCHRECIGGCGRPNDSSSCVACRNYIYAGRCLPSCPAGTFRYAGWRCVSKEYCASLRKVSQNPHKSPPQPPQKASKFVIHNGECLSECPSGLTRNESSIFCHQCEGLCPKECKVGTMTITTLSSAEELRGCTLLEGNLILNLRRGNNLAAELQASLGNIEVITGFLKIKHSFALVSLSFFKSLRLIRGDSMVDGNYTLYVLDNQNLERLWDWSQHNLSIPVGKIYFAFNPKLCLTQIYQLETATGTRGRQNTAEINPRTNGDRMSCECSSDPLRGEVQLELLFVGSSCVIDLRFDIATSD</sequence>
<feature type="non-terminal residue" evidence="17">
    <location>
        <position position="497"/>
    </location>
</feature>
<evidence type="ECO:0000313" key="18">
    <source>
        <dbReference type="Proteomes" id="UP001166093"/>
    </source>
</evidence>
<accession>A0ABS2XPA5</accession>
<evidence type="ECO:0000256" key="12">
    <source>
        <dbReference type="ARBA" id="ARBA00023170"/>
    </source>
</evidence>
<keyword evidence="4" id="KW-0808">Transferase</keyword>
<dbReference type="SUPFAM" id="SSF52058">
    <property type="entry name" value="L domain-like"/>
    <property type="match status" value="2"/>
</dbReference>
<evidence type="ECO:0000256" key="1">
    <source>
        <dbReference type="ARBA" id="ARBA00004479"/>
    </source>
</evidence>
<comment type="catalytic activity">
    <reaction evidence="14">
        <text>L-tyrosyl-[protein] + ATP = O-phospho-L-tyrosyl-[protein] + ADP + H(+)</text>
        <dbReference type="Rhea" id="RHEA:10596"/>
        <dbReference type="Rhea" id="RHEA-COMP:10136"/>
        <dbReference type="Rhea" id="RHEA-COMP:20101"/>
        <dbReference type="ChEBI" id="CHEBI:15378"/>
        <dbReference type="ChEBI" id="CHEBI:30616"/>
        <dbReference type="ChEBI" id="CHEBI:46858"/>
        <dbReference type="ChEBI" id="CHEBI:61978"/>
        <dbReference type="ChEBI" id="CHEBI:456216"/>
        <dbReference type="EC" id="2.7.10.1"/>
    </reaction>
</comment>
<comment type="caution">
    <text evidence="17">The sequence shown here is derived from an EMBL/GenBank/DDBJ whole genome shotgun (WGS) entry which is preliminary data.</text>
</comment>
<evidence type="ECO:0000313" key="17">
    <source>
        <dbReference type="EMBL" id="MBN3276132.1"/>
    </source>
</evidence>
<evidence type="ECO:0000256" key="3">
    <source>
        <dbReference type="ARBA" id="ARBA00022553"/>
    </source>
</evidence>
<dbReference type="InterPro" id="IPR006212">
    <property type="entry name" value="Furin_repeat"/>
</dbReference>
<reference evidence="17" key="1">
    <citation type="journal article" date="2021" name="Cell">
        <title>Tracing the genetic footprints of vertebrate landing in non-teleost ray-finned fishes.</title>
        <authorList>
            <person name="Bi X."/>
            <person name="Wang K."/>
            <person name="Yang L."/>
            <person name="Pan H."/>
            <person name="Jiang H."/>
            <person name="Wei Q."/>
            <person name="Fang M."/>
            <person name="Yu H."/>
            <person name="Zhu C."/>
            <person name="Cai Y."/>
            <person name="He Y."/>
            <person name="Gan X."/>
            <person name="Zeng H."/>
            <person name="Yu D."/>
            <person name="Zhu Y."/>
            <person name="Jiang H."/>
            <person name="Qiu Q."/>
            <person name="Yang H."/>
            <person name="Zhang Y.E."/>
            <person name="Wang W."/>
            <person name="Zhu M."/>
            <person name="He S."/>
            <person name="Zhang G."/>
        </authorList>
    </citation>
    <scope>NUCLEOTIDE SEQUENCE</scope>
    <source>
        <strain evidence="17">Pddl_001</strain>
    </source>
</reference>
<dbReference type="EC" id="2.7.10.1" evidence="2"/>
<keyword evidence="18" id="KW-1185">Reference proteome</keyword>
<keyword evidence="13" id="KW-0325">Glycoprotein</keyword>
<keyword evidence="5" id="KW-0812">Transmembrane</keyword>
<gene>
    <name evidence="17" type="primary">Insrr_0</name>
    <name evidence="17" type="ORF">GTO93_0009966</name>
</gene>
<evidence type="ECO:0000256" key="2">
    <source>
        <dbReference type="ARBA" id="ARBA00011902"/>
    </source>
</evidence>
<keyword evidence="3" id="KW-0597">Phosphoprotein</keyword>
<dbReference type="Pfam" id="PF01030">
    <property type="entry name" value="Recep_L_domain"/>
    <property type="match status" value="2"/>
</dbReference>